<dbReference type="EMBL" id="LN609456">
    <property type="protein sequence ID" value="CEF61680.1"/>
    <property type="molecule type" value="Genomic_DNA"/>
</dbReference>
<dbReference type="GeneID" id="36374049"/>
<evidence type="ECO:0000313" key="3">
    <source>
        <dbReference type="WBParaSite" id="SRAE_0000079400.1"/>
    </source>
</evidence>
<dbReference type="WormBase" id="SRAE_0000079400">
    <property type="protein sequence ID" value="SRP03962"/>
    <property type="gene ID" value="WBGene00256553"/>
</dbReference>
<evidence type="ECO:0000313" key="1">
    <source>
        <dbReference type="EMBL" id="CEF61680.1"/>
    </source>
</evidence>
<dbReference type="AlphaFoldDB" id="A0A090KW28"/>
<accession>A0A090KW28</accession>
<dbReference type="Proteomes" id="UP000035682">
    <property type="component" value="Unplaced"/>
</dbReference>
<reference evidence="3" key="3">
    <citation type="submission" date="2020-12" db="UniProtKB">
        <authorList>
            <consortium name="WormBaseParasite"/>
        </authorList>
    </citation>
    <scope>IDENTIFICATION</scope>
</reference>
<keyword evidence="2" id="KW-1185">Reference proteome</keyword>
<reference evidence="1" key="2">
    <citation type="submission" date="2014-09" db="EMBL/GenBank/DDBJ databases">
        <authorList>
            <person name="Aslett A.Martin."/>
        </authorList>
    </citation>
    <scope>NUCLEOTIDE SEQUENCE</scope>
    <source>
        <strain evidence="1">ED321 Heterogonic</strain>
    </source>
</reference>
<dbReference type="WBParaSite" id="SRAE_0000079400.1">
    <property type="protein sequence ID" value="SRAE_0000079400.1"/>
    <property type="gene ID" value="WBGene00256553"/>
</dbReference>
<feature type="non-terminal residue" evidence="1">
    <location>
        <position position="1"/>
    </location>
</feature>
<name>A0A090KW28_STRRB</name>
<organism evidence="1">
    <name type="scientific">Strongyloides ratti</name>
    <name type="common">Parasitic roundworm</name>
    <dbReference type="NCBI Taxonomy" id="34506"/>
    <lineage>
        <taxon>Eukaryota</taxon>
        <taxon>Metazoa</taxon>
        <taxon>Ecdysozoa</taxon>
        <taxon>Nematoda</taxon>
        <taxon>Chromadorea</taxon>
        <taxon>Rhabditida</taxon>
        <taxon>Tylenchina</taxon>
        <taxon>Panagrolaimomorpha</taxon>
        <taxon>Strongyloidoidea</taxon>
        <taxon>Strongyloididae</taxon>
        <taxon>Strongyloides</taxon>
    </lineage>
</organism>
<protein>
    <submittedName>
        <fullName evidence="1 3">Uncharacterized protein</fullName>
    </submittedName>
</protein>
<reference evidence="2" key="1">
    <citation type="submission" date="2014-09" db="EMBL/GenBank/DDBJ databases">
        <authorList>
            <person name="Martin A.A."/>
        </authorList>
    </citation>
    <scope>NUCLEOTIDE SEQUENCE</scope>
    <source>
        <strain evidence="2">ED321</strain>
    </source>
</reference>
<sequence length="43" mass="4958">VNTADAENLYSQNKIQKPVEEPVNSIAYVNDIVILKYHVENKR</sequence>
<evidence type="ECO:0000313" key="4">
    <source>
        <dbReference type="WormBase" id="SRAE_0000079400"/>
    </source>
</evidence>
<gene>
    <name evidence="1 3 4" type="ORF">SRAE_0000079400</name>
</gene>
<dbReference type="RefSeq" id="XP_024500887.1">
    <property type="nucleotide sequence ID" value="XM_024646739.1"/>
</dbReference>
<dbReference type="CTD" id="36374049"/>
<accession>A0A7I5TJW0</accession>
<proteinExistence type="predicted"/>
<evidence type="ECO:0000313" key="2">
    <source>
        <dbReference type="Proteomes" id="UP000035682"/>
    </source>
</evidence>